<feature type="compositionally biased region" description="Basic and acidic residues" evidence="1">
    <location>
        <begin position="109"/>
        <end position="121"/>
    </location>
</feature>
<proteinExistence type="predicted"/>
<dbReference type="AlphaFoldDB" id="A0AAD8QR23"/>
<feature type="region of interest" description="Disordered" evidence="1">
    <location>
        <begin position="1"/>
        <end position="139"/>
    </location>
</feature>
<evidence type="ECO:0000313" key="3">
    <source>
        <dbReference type="Proteomes" id="UP001231189"/>
    </source>
</evidence>
<evidence type="ECO:0000313" key="2">
    <source>
        <dbReference type="EMBL" id="KAK1605714.1"/>
    </source>
</evidence>
<sequence length="139" mass="14871">MLQQHPYRYPETSVSPTETLPLPYVSGQWRHPRSAEKNNGSLGEASSRHQAPGQVCLRSSSSSISSKSSSISVMVGREEGRGGAGPVVEEGMGTSRPGMRKRKGVRCSSGREHEEEEREVRGNSMGFHGELGACKSGGG</sequence>
<dbReference type="Proteomes" id="UP001231189">
    <property type="component" value="Unassembled WGS sequence"/>
</dbReference>
<comment type="caution">
    <text evidence="2">The sequence shown here is derived from an EMBL/GenBank/DDBJ whole genome shotgun (WGS) entry which is preliminary data.</text>
</comment>
<reference evidence="2" key="1">
    <citation type="submission" date="2023-07" db="EMBL/GenBank/DDBJ databases">
        <title>A chromosome-level genome assembly of Lolium multiflorum.</title>
        <authorList>
            <person name="Chen Y."/>
            <person name="Copetti D."/>
            <person name="Kolliker R."/>
            <person name="Studer B."/>
        </authorList>
    </citation>
    <scope>NUCLEOTIDE SEQUENCE</scope>
    <source>
        <strain evidence="2">02402/16</strain>
        <tissue evidence="2">Leaf</tissue>
    </source>
</reference>
<accession>A0AAD8QR23</accession>
<evidence type="ECO:0000256" key="1">
    <source>
        <dbReference type="SAM" id="MobiDB-lite"/>
    </source>
</evidence>
<gene>
    <name evidence="2" type="ORF">QYE76_029387</name>
</gene>
<dbReference type="EMBL" id="JAUUTY010000007">
    <property type="protein sequence ID" value="KAK1605714.1"/>
    <property type="molecule type" value="Genomic_DNA"/>
</dbReference>
<protein>
    <submittedName>
        <fullName evidence="2">Uncharacterized protein</fullName>
    </submittedName>
</protein>
<keyword evidence="3" id="KW-1185">Reference proteome</keyword>
<organism evidence="2 3">
    <name type="scientific">Lolium multiflorum</name>
    <name type="common">Italian ryegrass</name>
    <name type="synonym">Lolium perenne subsp. multiflorum</name>
    <dbReference type="NCBI Taxonomy" id="4521"/>
    <lineage>
        <taxon>Eukaryota</taxon>
        <taxon>Viridiplantae</taxon>
        <taxon>Streptophyta</taxon>
        <taxon>Embryophyta</taxon>
        <taxon>Tracheophyta</taxon>
        <taxon>Spermatophyta</taxon>
        <taxon>Magnoliopsida</taxon>
        <taxon>Liliopsida</taxon>
        <taxon>Poales</taxon>
        <taxon>Poaceae</taxon>
        <taxon>BOP clade</taxon>
        <taxon>Pooideae</taxon>
        <taxon>Poodae</taxon>
        <taxon>Poeae</taxon>
        <taxon>Poeae Chloroplast Group 2 (Poeae type)</taxon>
        <taxon>Loliodinae</taxon>
        <taxon>Loliinae</taxon>
        <taxon>Lolium</taxon>
    </lineage>
</organism>
<name>A0AAD8QR23_LOLMU</name>
<feature type="compositionally biased region" description="Low complexity" evidence="1">
    <location>
        <begin position="59"/>
        <end position="72"/>
    </location>
</feature>